<dbReference type="InterPro" id="IPR036390">
    <property type="entry name" value="WH_DNA-bd_sf"/>
</dbReference>
<comment type="caution">
    <text evidence="6">The sequence shown here is derived from an EMBL/GenBank/DDBJ whole genome shotgun (WGS) entry which is preliminary data.</text>
</comment>
<dbReference type="InterPro" id="IPR050389">
    <property type="entry name" value="LysR-type_TF"/>
</dbReference>
<evidence type="ECO:0000313" key="7">
    <source>
        <dbReference type="Proteomes" id="UP000093523"/>
    </source>
</evidence>
<protein>
    <submittedName>
        <fullName evidence="6">LysR family transcriptional regulator</fullName>
    </submittedName>
</protein>
<dbReference type="EMBL" id="MAJU01000009">
    <property type="protein sequence ID" value="OCH21267.1"/>
    <property type="molecule type" value="Genomic_DNA"/>
</dbReference>
<dbReference type="STRING" id="688.A6E04_12040"/>
<proteinExistence type="inferred from homology"/>
<organism evidence="6 7">
    <name type="scientific">Aliivibrio logei</name>
    <name type="common">Vibrio logei</name>
    <dbReference type="NCBI Taxonomy" id="688"/>
    <lineage>
        <taxon>Bacteria</taxon>
        <taxon>Pseudomonadati</taxon>
        <taxon>Pseudomonadota</taxon>
        <taxon>Gammaproteobacteria</taxon>
        <taxon>Vibrionales</taxon>
        <taxon>Vibrionaceae</taxon>
        <taxon>Aliivibrio</taxon>
    </lineage>
</organism>
<dbReference type="GO" id="GO:0003677">
    <property type="term" value="F:DNA binding"/>
    <property type="evidence" value="ECO:0007669"/>
    <property type="project" value="UniProtKB-KW"/>
</dbReference>
<comment type="similarity">
    <text evidence="1">Belongs to the LysR transcriptional regulatory family.</text>
</comment>
<dbReference type="InterPro" id="IPR036388">
    <property type="entry name" value="WH-like_DNA-bd_sf"/>
</dbReference>
<dbReference type="Gene3D" id="3.40.190.10">
    <property type="entry name" value="Periplasmic binding protein-like II"/>
    <property type="match status" value="2"/>
</dbReference>
<reference evidence="6 7" key="1">
    <citation type="submission" date="2016-06" db="EMBL/GenBank/DDBJ databases">
        <authorList>
            <person name="Kjaerup R.B."/>
            <person name="Dalgaard T.S."/>
            <person name="Juul-Madsen H.R."/>
        </authorList>
    </citation>
    <scope>NUCLEOTIDE SEQUENCE [LARGE SCALE GENOMIC DNA]</scope>
    <source>
        <strain evidence="6 7">1S159</strain>
    </source>
</reference>
<keyword evidence="3" id="KW-0238">DNA-binding</keyword>
<dbReference type="InterPro" id="IPR000847">
    <property type="entry name" value="LysR_HTH_N"/>
</dbReference>
<dbReference type="GO" id="GO:0003700">
    <property type="term" value="F:DNA-binding transcription factor activity"/>
    <property type="evidence" value="ECO:0007669"/>
    <property type="project" value="InterPro"/>
</dbReference>
<accession>A0A1B9NZ28</accession>
<dbReference type="SUPFAM" id="SSF46785">
    <property type="entry name" value="Winged helix' DNA-binding domain"/>
    <property type="match status" value="1"/>
</dbReference>
<dbReference type="PANTHER" id="PTHR30118">
    <property type="entry name" value="HTH-TYPE TRANSCRIPTIONAL REGULATOR LEUO-RELATED"/>
    <property type="match status" value="1"/>
</dbReference>
<dbReference type="PANTHER" id="PTHR30118:SF6">
    <property type="entry name" value="HTH-TYPE TRANSCRIPTIONAL REGULATOR LEUO"/>
    <property type="match status" value="1"/>
</dbReference>
<evidence type="ECO:0000256" key="4">
    <source>
        <dbReference type="ARBA" id="ARBA00023163"/>
    </source>
</evidence>
<evidence type="ECO:0000313" key="6">
    <source>
        <dbReference type="EMBL" id="OCH21267.1"/>
    </source>
</evidence>
<evidence type="ECO:0000256" key="2">
    <source>
        <dbReference type="ARBA" id="ARBA00023015"/>
    </source>
</evidence>
<evidence type="ECO:0000256" key="3">
    <source>
        <dbReference type="ARBA" id="ARBA00023125"/>
    </source>
</evidence>
<dbReference type="Pfam" id="PF00126">
    <property type="entry name" value="HTH_1"/>
    <property type="match status" value="1"/>
</dbReference>
<dbReference type="Proteomes" id="UP000093523">
    <property type="component" value="Unassembled WGS sequence"/>
</dbReference>
<feature type="domain" description="HTH lysR-type" evidence="5">
    <location>
        <begin position="6"/>
        <end position="63"/>
    </location>
</feature>
<sequence length="314" mass="35876">MSNDIPNFNLLAVFAAVMELGSLSKAADHLNTNQSTISTALGRLKKEVGHELFVRSGRGVVPTSYSTSLYAEIQAPIQQLNGVFQAFGEFDPNVSTRKFVMTAPEHLQWILLKTFADRPKENISLELFEQSDNDETMYDGLLTQKFDVMIDIVPPNHPNIESTHLFDGEFMIVCRKDHPRIKGELTLSQYMGETHAVLERTRNQMYTLGHYTSIDITKRKVAYHGRSMFSNMLLCSQSDYLTAVPLSMALQFEERLQLQVLKPPFESKQISNYLIWLKKLKHDPSHKWFRNELISTVKDNVSQMENSKVSLNTL</sequence>
<dbReference type="RefSeq" id="WP_017023538.1">
    <property type="nucleotide sequence ID" value="NZ_CAWMPN010000009.1"/>
</dbReference>
<dbReference type="Pfam" id="PF03466">
    <property type="entry name" value="LysR_substrate"/>
    <property type="match status" value="1"/>
</dbReference>
<gene>
    <name evidence="6" type="ORF">A6E04_12040</name>
</gene>
<dbReference type="SUPFAM" id="SSF53850">
    <property type="entry name" value="Periplasmic binding protein-like II"/>
    <property type="match status" value="1"/>
</dbReference>
<dbReference type="PROSITE" id="PS50931">
    <property type="entry name" value="HTH_LYSR"/>
    <property type="match status" value="1"/>
</dbReference>
<keyword evidence="4" id="KW-0804">Transcription</keyword>
<evidence type="ECO:0000256" key="1">
    <source>
        <dbReference type="ARBA" id="ARBA00009437"/>
    </source>
</evidence>
<keyword evidence="2" id="KW-0805">Transcription regulation</keyword>
<dbReference type="Gene3D" id="1.10.10.10">
    <property type="entry name" value="Winged helix-like DNA-binding domain superfamily/Winged helix DNA-binding domain"/>
    <property type="match status" value="1"/>
</dbReference>
<dbReference type="PRINTS" id="PR00039">
    <property type="entry name" value="HTHLYSR"/>
</dbReference>
<dbReference type="AlphaFoldDB" id="A0A1B9NZ28"/>
<evidence type="ECO:0000259" key="5">
    <source>
        <dbReference type="PROSITE" id="PS50931"/>
    </source>
</evidence>
<dbReference type="OrthoDB" id="6621790at2"/>
<name>A0A1B9NZ28_ALILO</name>
<dbReference type="InterPro" id="IPR005119">
    <property type="entry name" value="LysR_subst-bd"/>
</dbReference>